<reference evidence="3" key="2">
    <citation type="submission" date="2011-03" db="EMBL/GenBank/DDBJ databases">
        <title>The complete genome of Desulfobacca acetoxidans DSM 11109.</title>
        <authorList>
            <consortium name="US DOE Joint Genome Institute (JGI-PGF)"/>
            <person name="Lucas S."/>
            <person name="Copeland A."/>
            <person name="Lapidus A."/>
            <person name="Bruce D."/>
            <person name="Goodwin L."/>
            <person name="Pitluck S."/>
            <person name="Peters L."/>
            <person name="Kyrpides N."/>
            <person name="Mavromatis K."/>
            <person name="Ivanova N."/>
            <person name="Ovchinnikova G."/>
            <person name="Teshima H."/>
            <person name="Detter J.C."/>
            <person name="Han C."/>
            <person name="Land M."/>
            <person name="Hauser L."/>
            <person name="Markowitz V."/>
            <person name="Cheng J.-F."/>
            <person name="Hugenholtz P."/>
            <person name="Woyke T."/>
            <person name="Wu D."/>
            <person name="Spring S."/>
            <person name="Schueler E."/>
            <person name="Brambilla E."/>
            <person name="Klenk H.-P."/>
            <person name="Eisen J.A."/>
        </authorList>
    </citation>
    <scope>NUCLEOTIDE SEQUENCE [LARGE SCALE GENOMIC DNA]</scope>
    <source>
        <strain evidence="3">ATCC 700848 / DSM 11109 / ASRB2</strain>
    </source>
</reference>
<protein>
    <submittedName>
        <fullName evidence="2">Uncharacterized protein</fullName>
    </submittedName>
</protein>
<dbReference type="KEGG" id="dao:Desac_1256"/>
<dbReference type="EMBL" id="CP002629">
    <property type="protein sequence ID" value="AEB09115.1"/>
    <property type="molecule type" value="Genomic_DNA"/>
</dbReference>
<name>F2NCI1_DESAR</name>
<dbReference type="Proteomes" id="UP000000483">
    <property type="component" value="Chromosome"/>
</dbReference>
<dbReference type="eggNOG" id="ENOG50339DR">
    <property type="taxonomic scope" value="Bacteria"/>
</dbReference>
<dbReference type="AlphaFoldDB" id="F2NCI1"/>
<accession>F2NCI1</accession>
<keyword evidence="1" id="KW-0812">Transmembrane</keyword>
<keyword evidence="1" id="KW-1133">Transmembrane helix</keyword>
<reference evidence="2 3" key="1">
    <citation type="journal article" date="2011" name="Stand. Genomic Sci.">
        <title>Complete genome sequence of the acetate-degrading sulfate reducer Desulfobacca acetoxidans type strain (ASRB2).</title>
        <authorList>
            <person name="Goker M."/>
            <person name="Teshima H."/>
            <person name="Lapidus A."/>
            <person name="Nolan M."/>
            <person name="Lucas S."/>
            <person name="Hammon N."/>
            <person name="Deshpande S."/>
            <person name="Cheng J.F."/>
            <person name="Tapia R."/>
            <person name="Han C."/>
            <person name="Goodwin L."/>
            <person name="Pitluck S."/>
            <person name="Huntemann M."/>
            <person name="Liolios K."/>
            <person name="Ivanova N."/>
            <person name="Pagani I."/>
            <person name="Mavromatis K."/>
            <person name="Ovchinikova G."/>
            <person name="Pati A."/>
            <person name="Chen A."/>
            <person name="Palaniappan K."/>
            <person name="Land M."/>
            <person name="Hauser L."/>
            <person name="Brambilla E.M."/>
            <person name="Rohde M."/>
            <person name="Spring S."/>
            <person name="Detter J.C."/>
            <person name="Woyke T."/>
            <person name="Bristow J."/>
            <person name="Eisen J.A."/>
            <person name="Markowitz V."/>
            <person name="Hugenholtz P."/>
            <person name="Kyrpides N.C."/>
            <person name="Klenk H.P."/>
        </authorList>
    </citation>
    <scope>NUCLEOTIDE SEQUENCE [LARGE SCALE GENOMIC DNA]</scope>
    <source>
        <strain evidence="3">ATCC 700848 / DSM 11109 / ASRB2</strain>
    </source>
</reference>
<organism evidence="2 3">
    <name type="scientific">Desulfobacca acetoxidans (strain ATCC 700848 / DSM 11109 / ASRB2)</name>
    <dbReference type="NCBI Taxonomy" id="880072"/>
    <lineage>
        <taxon>Bacteria</taxon>
        <taxon>Pseudomonadati</taxon>
        <taxon>Thermodesulfobacteriota</taxon>
        <taxon>Desulfobaccia</taxon>
        <taxon>Desulfobaccales</taxon>
        <taxon>Desulfobaccaceae</taxon>
        <taxon>Desulfobacca</taxon>
    </lineage>
</organism>
<dbReference type="RefSeq" id="WP_013706227.1">
    <property type="nucleotide sequence ID" value="NC_015388.1"/>
</dbReference>
<evidence type="ECO:0000313" key="2">
    <source>
        <dbReference type="EMBL" id="AEB09115.1"/>
    </source>
</evidence>
<evidence type="ECO:0000256" key="1">
    <source>
        <dbReference type="SAM" id="Phobius"/>
    </source>
</evidence>
<feature type="transmembrane region" description="Helical" evidence="1">
    <location>
        <begin position="6"/>
        <end position="28"/>
    </location>
</feature>
<sequence>MSEHWLWLLIGGVVCLWLGSLLAVRAWTKKRLLQTLAMEEVEKDDVSLPFAADRPEDREAREVVRRYRRRYFLNIWPDTEFSFKSITGMALELVQEIAQVYHPEDERPELHASLDDLIGLQSRIANRLRSLLDTLPLRAMKGVELQTILFYHGLYKKMASHPGYVFLKRHHLDKVARYAWMLKNIASPWYWGRRAAYASGKEVLARFFLARMATIIGVEAIRLYSGRTPGAEKWRPYQLAMHEMVHLASANGHAGAEAMRFILRFILSSRDLPEPVKLALVEELSRAETKKPVDLAGLTVSERTQVKRWLKKFIVRVLPGSRQKQALQEIHHRLEQAGNDSG</sequence>
<proteinExistence type="predicted"/>
<keyword evidence="1" id="KW-0472">Membrane</keyword>
<dbReference type="OrthoDB" id="5495908at2"/>
<gene>
    <name evidence="2" type="ordered locus">Desac_1256</name>
</gene>
<evidence type="ECO:0000313" key="3">
    <source>
        <dbReference type="Proteomes" id="UP000000483"/>
    </source>
</evidence>
<dbReference type="HOGENOM" id="CLU_810687_0_0_7"/>
<keyword evidence="3" id="KW-1185">Reference proteome</keyword>